<dbReference type="EMBL" id="PFBY01000025">
    <property type="protein sequence ID" value="PIR76449.1"/>
    <property type="molecule type" value="Genomic_DNA"/>
</dbReference>
<evidence type="ECO:0000313" key="10">
    <source>
        <dbReference type="Proteomes" id="UP000231530"/>
    </source>
</evidence>
<protein>
    <recommendedName>
        <fullName evidence="11">Mechanosensitive ion channel protein MscS</fullName>
    </recommendedName>
</protein>
<evidence type="ECO:0000259" key="8">
    <source>
        <dbReference type="Pfam" id="PF21082"/>
    </source>
</evidence>
<feature type="domain" description="Mechanosensitive ion channel MscS C-terminal" evidence="8">
    <location>
        <begin position="69"/>
        <end position="154"/>
    </location>
</feature>
<reference evidence="10" key="1">
    <citation type="submission" date="2017-09" db="EMBL/GenBank/DDBJ databases">
        <title>Depth-based differentiation of microbial function through sediment-hosted aquifers and enrichment of novel symbionts in the deep terrestrial subsurface.</title>
        <authorList>
            <person name="Probst A.J."/>
            <person name="Ladd B."/>
            <person name="Jarett J.K."/>
            <person name="Geller-Mcgrath D.E."/>
            <person name="Sieber C.M.K."/>
            <person name="Emerson J.B."/>
            <person name="Anantharaman K."/>
            <person name="Thomas B.C."/>
            <person name="Malmstrom R."/>
            <person name="Stieglmeier M."/>
            <person name="Klingl A."/>
            <person name="Woyke T."/>
            <person name="Ryan C.M."/>
            <person name="Banfield J.F."/>
        </authorList>
    </citation>
    <scope>NUCLEOTIDE SEQUENCE [LARGE SCALE GENOMIC DNA]</scope>
</reference>
<dbReference type="InterPro" id="IPR011066">
    <property type="entry name" value="MscS_channel_C_sf"/>
</dbReference>
<dbReference type="Proteomes" id="UP000231530">
    <property type="component" value="Unassembled WGS sequence"/>
</dbReference>
<dbReference type="InterPro" id="IPR006685">
    <property type="entry name" value="MscS_channel_2nd"/>
</dbReference>
<evidence type="ECO:0000259" key="7">
    <source>
        <dbReference type="Pfam" id="PF00924"/>
    </source>
</evidence>
<dbReference type="Pfam" id="PF00924">
    <property type="entry name" value="MS_channel_2nd"/>
    <property type="match status" value="1"/>
</dbReference>
<name>A0A2H0TWB2_9BACT</name>
<keyword evidence="6" id="KW-0472">Membrane</keyword>
<keyword evidence="5" id="KW-1133">Transmembrane helix</keyword>
<evidence type="ECO:0000256" key="6">
    <source>
        <dbReference type="ARBA" id="ARBA00023136"/>
    </source>
</evidence>
<feature type="domain" description="Mechanosensitive ion channel MscS" evidence="7">
    <location>
        <begin position="1"/>
        <end position="63"/>
    </location>
</feature>
<dbReference type="InterPro" id="IPR049278">
    <property type="entry name" value="MS_channel_C"/>
</dbReference>
<evidence type="ECO:0000256" key="3">
    <source>
        <dbReference type="ARBA" id="ARBA00022475"/>
    </source>
</evidence>
<evidence type="ECO:0000256" key="2">
    <source>
        <dbReference type="ARBA" id="ARBA00008017"/>
    </source>
</evidence>
<evidence type="ECO:0000313" key="9">
    <source>
        <dbReference type="EMBL" id="PIR76449.1"/>
    </source>
</evidence>
<dbReference type="Gene3D" id="3.30.70.100">
    <property type="match status" value="1"/>
</dbReference>
<evidence type="ECO:0000256" key="5">
    <source>
        <dbReference type="ARBA" id="ARBA00022989"/>
    </source>
</evidence>
<evidence type="ECO:0000256" key="4">
    <source>
        <dbReference type="ARBA" id="ARBA00022692"/>
    </source>
</evidence>
<dbReference type="SUPFAM" id="SSF50182">
    <property type="entry name" value="Sm-like ribonucleoproteins"/>
    <property type="match status" value="1"/>
</dbReference>
<dbReference type="PANTHER" id="PTHR30566:SF25">
    <property type="entry name" value="INNER MEMBRANE PROTEIN"/>
    <property type="match status" value="1"/>
</dbReference>
<sequence>MFSSFSIYADKPFEIGDYIVIGTDSGTVKKIGLKTTRITSLQGEELVVSNKELTTVRVQNYKKMQRRRVAFTFGVVYETPKKQLESIPKMVEKIVSSVEHLEFDRCHFHEFGDSSLLFDVVYFVDTREYITYIDTRQTFNLALFSQFEKDGIAFAYPTQTLFVKK</sequence>
<dbReference type="Pfam" id="PF21082">
    <property type="entry name" value="MS_channel_3rd"/>
    <property type="match status" value="1"/>
</dbReference>
<evidence type="ECO:0008006" key="11">
    <source>
        <dbReference type="Google" id="ProtNLM"/>
    </source>
</evidence>
<comment type="similarity">
    <text evidence="2">Belongs to the MscS (TC 1.A.23) family.</text>
</comment>
<dbReference type="GO" id="GO:0005886">
    <property type="term" value="C:plasma membrane"/>
    <property type="evidence" value="ECO:0007669"/>
    <property type="project" value="UniProtKB-SubCell"/>
</dbReference>
<dbReference type="PANTHER" id="PTHR30566">
    <property type="entry name" value="YNAI-RELATED MECHANOSENSITIVE ION CHANNEL"/>
    <property type="match status" value="1"/>
</dbReference>
<gene>
    <name evidence="9" type="ORF">COU32_02050</name>
</gene>
<comment type="subcellular location">
    <subcellularLocation>
        <location evidence="1">Cell membrane</location>
        <topology evidence="1">Multi-pass membrane protein</topology>
    </subcellularLocation>
</comment>
<keyword evidence="4" id="KW-0812">Transmembrane</keyword>
<keyword evidence="3" id="KW-1003">Cell membrane</keyword>
<evidence type="ECO:0000256" key="1">
    <source>
        <dbReference type="ARBA" id="ARBA00004651"/>
    </source>
</evidence>
<dbReference type="InterPro" id="IPR023408">
    <property type="entry name" value="MscS_beta-dom_sf"/>
</dbReference>
<dbReference type="Gene3D" id="2.30.30.60">
    <property type="match status" value="1"/>
</dbReference>
<dbReference type="AlphaFoldDB" id="A0A2H0TWB2"/>
<proteinExistence type="inferred from homology"/>
<dbReference type="GO" id="GO:0055085">
    <property type="term" value="P:transmembrane transport"/>
    <property type="evidence" value="ECO:0007669"/>
    <property type="project" value="InterPro"/>
</dbReference>
<comment type="caution">
    <text evidence="9">The sequence shown here is derived from an EMBL/GenBank/DDBJ whole genome shotgun (WGS) entry which is preliminary data.</text>
</comment>
<accession>A0A2H0TWB2</accession>
<dbReference type="SUPFAM" id="SSF82689">
    <property type="entry name" value="Mechanosensitive channel protein MscS (YggB), C-terminal domain"/>
    <property type="match status" value="1"/>
</dbReference>
<organism evidence="9 10">
    <name type="scientific">Candidatus Magasanikbacteria bacterium CG10_big_fil_rev_8_21_14_0_10_42_10</name>
    <dbReference type="NCBI Taxonomy" id="1974649"/>
    <lineage>
        <taxon>Bacteria</taxon>
        <taxon>Candidatus Magasanikiibacteriota</taxon>
    </lineage>
</organism>
<dbReference type="InterPro" id="IPR010920">
    <property type="entry name" value="LSM_dom_sf"/>
</dbReference>